<dbReference type="Proteomes" id="UP000292958">
    <property type="component" value="Unassembled WGS sequence"/>
</dbReference>
<feature type="signal peptide" evidence="2">
    <location>
        <begin position="1"/>
        <end position="19"/>
    </location>
</feature>
<proteinExistence type="predicted"/>
<dbReference type="EMBL" id="SHKW01000001">
    <property type="protein sequence ID" value="RZU43352.1"/>
    <property type="molecule type" value="Genomic_DNA"/>
</dbReference>
<gene>
    <name evidence="3" type="ORF">BDD14_5011</name>
</gene>
<evidence type="ECO:0000313" key="3">
    <source>
        <dbReference type="EMBL" id="RZU43352.1"/>
    </source>
</evidence>
<protein>
    <submittedName>
        <fullName evidence="3">Uncharacterized protein</fullName>
    </submittedName>
</protein>
<dbReference type="AlphaFoldDB" id="A0A4Q7YZE1"/>
<feature type="chain" id="PRO_5020225396" evidence="2">
    <location>
        <begin position="20"/>
        <end position="345"/>
    </location>
</feature>
<reference evidence="3 4" key="1">
    <citation type="submission" date="2019-02" db="EMBL/GenBank/DDBJ databases">
        <title>Genomic Encyclopedia of Archaeal and Bacterial Type Strains, Phase II (KMG-II): from individual species to whole genera.</title>
        <authorList>
            <person name="Goeker M."/>
        </authorList>
    </citation>
    <scope>NUCLEOTIDE SEQUENCE [LARGE SCALE GENOMIC DNA]</scope>
    <source>
        <strain evidence="3 4">DSM 18101</strain>
    </source>
</reference>
<comment type="caution">
    <text evidence="3">The sequence shown here is derived from an EMBL/GenBank/DDBJ whole genome shotgun (WGS) entry which is preliminary data.</text>
</comment>
<feature type="compositionally biased region" description="Basic and acidic residues" evidence="1">
    <location>
        <begin position="334"/>
        <end position="345"/>
    </location>
</feature>
<evidence type="ECO:0000256" key="1">
    <source>
        <dbReference type="SAM" id="MobiDB-lite"/>
    </source>
</evidence>
<evidence type="ECO:0000313" key="4">
    <source>
        <dbReference type="Proteomes" id="UP000292958"/>
    </source>
</evidence>
<feature type="region of interest" description="Disordered" evidence="1">
    <location>
        <begin position="325"/>
        <end position="345"/>
    </location>
</feature>
<sequence>MGRMVVAGVLGCMATLAAAQMVKPGALPDSDRDGLSDPLEAELLKQFQPRWMIGKEDCSVRPAQFTAGIMIPTVVGDDGTIYGQASPYRGQQEEVELHFYHLWRQDCGRMGHALDAEHIAVLVRRESPDGGTPRWRALYWYTAAHEETVCDASQIARAPTVEAEDEGATVWISPGKHASFLSEELCSHGCGGDRCEDMDRMKAGEVVNLGELSRPADDAIWVASPRWSLADKMRRSDFPEDRIVRLERLPESDVAWANPAKRPAQAAIYGGNSAVNGIATGGHSTDTALVLANSSTGRAIEKAQHNTGNALTKSYKNVVKALGGAASSTGKALGIEDGKSKKAPE</sequence>
<keyword evidence="4" id="KW-1185">Reference proteome</keyword>
<keyword evidence="2" id="KW-0732">Signal</keyword>
<evidence type="ECO:0000256" key="2">
    <source>
        <dbReference type="SAM" id="SignalP"/>
    </source>
</evidence>
<name>A0A4Q7YZE1_9BACT</name>
<accession>A0A4Q7YZE1</accession>
<organism evidence="3 4">
    <name type="scientific">Edaphobacter modestus</name>
    <dbReference type="NCBI Taxonomy" id="388466"/>
    <lineage>
        <taxon>Bacteria</taxon>
        <taxon>Pseudomonadati</taxon>
        <taxon>Acidobacteriota</taxon>
        <taxon>Terriglobia</taxon>
        <taxon>Terriglobales</taxon>
        <taxon>Acidobacteriaceae</taxon>
        <taxon>Edaphobacter</taxon>
    </lineage>
</organism>